<comment type="subcellular location">
    <subcellularLocation>
        <location evidence="1">Cell membrane</location>
        <topology evidence="1">Multi-pass membrane protein</topology>
    </subcellularLocation>
</comment>
<dbReference type="EMBL" id="JBHSKV010000018">
    <property type="protein sequence ID" value="MFC5135785.1"/>
    <property type="molecule type" value="Genomic_DNA"/>
</dbReference>
<evidence type="ECO:0000256" key="2">
    <source>
        <dbReference type="ARBA" id="ARBA00022475"/>
    </source>
</evidence>
<keyword evidence="5 6" id="KW-0472">Membrane</keyword>
<dbReference type="AlphaFoldDB" id="A0ABD5QUN8"/>
<gene>
    <name evidence="8" type="ORF">ACFPJA_13795</name>
</gene>
<dbReference type="GO" id="GO:0005886">
    <property type="term" value="C:plasma membrane"/>
    <property type="evidence" value="ECO:0007669"/>
    <property type="project" value="UniProtKB-SubCell"/>
</dbReference>
<proteinExistence type="predicted"/>
<dbReference type="SUPFAM" id="SSF103473">
    <property type="entry name" value="MFS general substrate transporter"/>
    <property type="match status" value="1"/>
</dbReference>
<dbReference type="PANTHER" id="PTHR43124">
    <property type="entry name" value="PURINE EFFLUX PUMP PBUE"/>
    <property type="match status" value="1"/>
</dbReference>
<dbReference type="InterPro" id="IPR020846">
    <property type="entry name" value="MFS_dom"/>
</dbReference>
<evidence type="ECO:0000256" key="5">
    <source>
        <dbReference type="ARBA" id="ARBA00023136"/>
    </source>
</evidence>
<evidence type="ECO:0000256" key="4">
    <source>
        <dbReference type="ARBA" id="ARBA00022989"/>
    </source>
</evidence>
<evidence type="ECO:0000256" key="6">
    <source>
        <dbReference type="SAM" id="Phobius"/>
    </source>
</evidence>
<comment type="caution">
    <text evidence="8">The sequence shown here is derived from an EMBL/GenBank/DDBJ whole genome shotgun (WGS) entry which is preliminary data.</text>
</comment>
<dbReference type="InterPro" id="IPR036259">
    <property type="entry name" value="MFS_trans_sf"/>
</dbReference>
<evidence type="ECO:0000313" key="8">
    <source>
        <dbReference type="EMBL" id="MFC5135785.1"/>
    </source>
</evidence>
<feature type="transmembrane region" description="Helical" evidence="6">
    <location>
        <begin position="50"/>
        <end position="72"/>
    </location>
</feature>
<evidence type="ECO:0000259" key="7">
    <source>
        <dbReference type="PROSITE" id="PS50850"/>
    </source>
</evidence>
<sequence length="412" mass="42057">MRPIVRRVVTGVDGLRGDPRTPVLIAVAGGWFLSLGVRLVYPAVIPHLRTAYGISLSTAGLLLTVLWLAYAVGQLPGGVLSDRFGERAVLVASTLVSGAVLGLVVVAGVVELLFAATALFGLSTALYGVSRFTILSAVYPDNDGTAIGITMAAGDLGNTVLPPFAGFLAVTFAWQFGFAFAIPGFLIAAVALFVTLPKPNGGSGTADPDGTAPLRRAVETGRTVAGALRSRPVIVVTAIQTLAYCAWQAFTGFYPTYLIDVKGLAPTTATLLFGGFFAMGVAVKPVTGRAYDLYGARRTLPVVLAVATVSLAVLPSVASLPGLAVLTLGLSGLLGYSTATLSYLTSALPPAVRGSGLGVLRTGYMGIGAGSPVVAGALADAGFFDEVFLLSSGLALVAAGCCLFLPRRTTST</sequence>
<evidence type="ECO:0000313" key="9">
    <source>
        <dbReference type="Proteomes" id="UP001596145"/>
    </source>
</evidence>
<dbReference type="Proteomes" id="UP001596145">
    <property type="component" value="Unassembled WGS sequence"/>
</dbReference>
<feature type="transmembrane region" description="Helical" evidence="6">
    <location>
        <begin position="323"/>
        <end position="344"/>
    </location>
</feature>
<feature type="domain" description="Major facilitator superfamily (MFS) profile" evidence="7">
    <location>
        <begin position="22"/>
        <end position="410"/>
    </location>
</feature>
<feature type="transmembrane region" description="Helical" evidence="6">
    <location>
        <begin position="21"/>
        <end position="44"/>
    </location>
</feature>
<feature type="transmembrane region" description="Helical" evidence="6">
    <location>
        <begin position="112"/>
        <end position="134"/>
    </location>
</feature>
<dbReference type="InterPro" id="IPR050189">
    <property type="entry name" value="MFS_Efflux_Transporters"/>
</dbReference>
<accession>A0ABD5QUN8</accession>
<keyword evidence="9" id="KW-1185">Reference proteome</keyword>
<evidence type="ECO:0000256" key="1">
    <source>
        <dbReference type="ARBA" id="ARBA00004651"/>
    </source>
</evidence>
<keyword evidence="3 6" id="KW-0812">Transmembrane</keyword>
<feature type="transmembrane region" description="Helical" evidence="6">
    <location>
        <begin position="299"/>
        <end position="317"/>
    </location>
</feature>
<organism evidence="8 9">
    <name type="scientific">Halorubrum glutamatedens</name>
    <dbReference type="NCBI Taxonomy" id="2707018"/>
    <lineage>
        <taxon>Archaea</taxon>
        <taxon>Methanobacteriati</taxon>
        <taxon>Methanobacteriota</taxon>
        <taxon>Stenosarchaea group</taxon>
        <taxon>Halobacteria</taxon>
        <taxon>Halobacteriales</taxon>
        <taxon>Haloferacaceae</taxon>
        <taxon>Halorubrum</taxon>
    </lineage>
</organism>
<dbReference type="Pfam" id="PF07690">
    <property type="entry name" value="MFS_1"/>
    <property type="match status" value="1"/>
</dbReference>
<keyword evidence="4 6" id="KW-1133">Transmembrane helix</keyword>
<feature type="transmembrane region" description="Helical" evidence="6">
    <location>
        <begin position="232"/>
        <end position="250"/>
    </location>
</feature>
<feature type="transmembrane region" description="Helical" evidence="6">
    <location>
        <begin position="270"/>
        <end position="287"/>
    </location>
</feature>
<dbReference type="PROSITE" id="PS50850">
    <property type="entry name" value="MFS"/>
    <property type="match status" value="1"/>
</dbReference>
<protein>
    <submittedName>
        <fullName evidence="8">Nitrate/nitrite transporter</fullName>
    </submittedName>
</protein>
<feature type="transmembrane region" description="Helical" evidence="6">
    <location>
        <begin position="387"/>
        <end position="406"/>
    </location>
</feature>
<feature type="transmembrane region" description="Helical" evidence="6">
    <location>
        <begin position="356"/>
        <end position="375"/>
    </location>
</feature>
<dbReference type="InterPro" id="IPR011701">
    <property type="entry name" value="MFS"/>
</dbReference>
<dbReference type="RefSeq" id="WP_379749067.1">
    <property type="nucleotide sequence ID" value="NZ_JBHSKV010000018.1"/>
</dbReference>
<dbReference type="Gene3D" id="1.20.1250.20">
    <property type="entry name" value="MFS general substrate transporter like domains"/>
    <property type="match status" value="2"/>
</dbReference>
<dbReference type="PANTHER" id="PTHR43124:SF3">
    <property type="entry name" value="CHLORAMPHENICOL EFFLUX PUMP RV0191"/>
    <property type="match status" value="1"/>
</dbReference>
<keyword evidence="2" id="KW-1003">Cell membrane</keyword>
<feature type="transmembrane region" description="Helical" evidence="6">
    <location>
        <begin position="176"/>
        <end position="196"/>
    </location>
</feature>
<feature type="transmembrane region" description="Helical" evidence="6">
    <location>
        <begin position="84"/>
        <end position="106"/>
    </location>
</feature>
<reference evidence="8 9" key="1">
    <citation type="journal article" date="2019" name="Int. J. Syst. Evol. Microbiol.">
        <title>The Global Catalogue of Microorganisms (GCM) 10K type strain sequencing project: providing services to taxonomists for standard genome sequencing and annotation.</title>
        <authorList>
            <consortium name="The Broad Institute Genomics Platform"/>
            <consortium name="The Broad Institute Genome Sequencing Center for Infectious Disease"/>
            <person name="Wu L."/>
            <person name="Ma J."/>
        </authorList>
    </citation>
    <scope>NUCLEOTIDE SEQUENCE [LARGE SCALE GENOMIC DNA]</scope>
    <source>
        <strain evidence="8 9">CGMCC 1.16026</strain>
    </source>
</reference>
<evidence type="ECO:0000256" key="3">
    <source>
        <dbReference type="ARBA" id="ARBA00022692"/>
    </source>
</evidence>
<name>A0ABD5QUN8_9EURY</name>